<dbReference type="GO" id="GO:0008270">
    <property type="term" value="F:zinc ion binding"/>
    <property type="evidence" value="ECO:0007669"/>
    <property type="project" value="TreeGrafter"/>
</dbReference>
<comment type="subcellular location">
    <subcellularLocation>
        <location evidence="2">Cytoplasm</location>
    </subcellularLocation>
</comment>
<evidence type="ECO:0000256" key="7">
    <source>
        <dbReference type="ARBA" id="ARBA00022833"/>
    </source>
</evidence>
<feature type="binding site" evidence="12">
    <location>
        <position position="126"/>
    </location>
    <ligand>
        <name>Fe cation</name>
        <dbReference type="ChEBI" id="CHEBI:24875"/>
    </ligand>
</feature>
<evidence type="ECO:0000256" key="10">
    <source>
        <dbReference type="ARBA" id="ARBA00023163"/>
    </source>
</evidence>
<dbReference type="Proteomes" id="UP000243626">
    <property type="component" value="Chromosome"/>
</dbReference>
<reference evidence="14" key="1">
    <citation type="submission" date="2017-09" db="EMBL/GenBank/DDBJ databases">
        <title>Bacterial strain isolated from the female urinary microbiota.</title>
        <authorList>
            <person name="Thomas-White K."/>
            <person name="Kumar N."/>
            <person name="Forster S."/>
            <person name="Putonti C."/>
            <person name="Lawley T."/>
            <person name="Wolfe A.J."/>
        </authorList>
    </citation>
    <scope>NUCLEOTIDE SEQUENCE [LARGE SCALE GENOMIC DNA]</scope>
    <source>
        <strain evidence="14">UMB0959</strain>
    </source>
</reference>
<dbReference type="KEGG" id="nmy:CJ229_001570"/>
<dbReference type="PANTHER" id="PTHR33202">
    <property type="entry name" value="ZINC UPTAKE REGULATION PROTEIN"/>
    <property type="match status" value="1"/>
</dbReference>
<keyword evidence="9" id="KW-0238">DNA-binding</keyword>
<dbReference type="Pfam" id="PF01475">
    <property type="entry name" value="FUR"/>
    <property type="match status" value="1"/>
</dbReference>
<dbReference type="Gene3D" id="3.30.1490.190">
    <property type="match status" value="1"/>
</dbReference>
<comment type="cofactor">
    <cofactor evidence="12">
        <name>Mn(2+)</name>
        <dbReference type="ChEBI" id="CHEBI:29035"/>
    </cofactor>
    <cofactor evidence="12">
        <name>Fe(2+)</name>
        <dbReference type="ChEBI" id="CHEBI:29033"/>
    </cofactor>
    <text evidence="12">Binds 1 Mn(2+) or Fe(2+) ion per subunit.</text>
</comment>
<protein>
    <recommendedName>
        <fullName evidence="4">Ferric uptake regulation protein</fullName>
    </recommendedName>
</protein>
<keyword evidence="11" id="KW-0479">Metal-binding</keyword>
<dbReference type="InterPro" id="IPR002481">
    <property type="entry name" value="FUR"/>
</dbReference>
<feature type="binding site" evidence="11">
    <location>
        <position position="97"/>
    </location>
    <ligand>
        <name>Zn(2+)</name>
        <dbReference type="ChEBI" id="CHEBI:29105"/>
    </ligand>
</feature>
<evidence type="ECO:0000256" key="11">
    <source>
        <dbReference type="PIRSR" id="PIRSR602481-1"/>
    </source>
</evidence>
<evidence type="ECO:0000256" key="3">
    <source>
        <dbReference type="ARBA" id="ARBA00007957"/>
    </source>
</evidence>
<proteinExistence type="inferred from homology"/>
<dbReference type="EMBL" id="CP136964">
    <property type="protein sequence ID" value="WOS96461.1"/>
    <property type="molecule type" value="Genomic_DNA"/>
</dbReference>
<feature type="binding site" evidence="11">
    <location>
        <position position="137"/>
    </location>
    <ligand>
        <name>Zn(2+)</name>
        <dbReference type="ChEBI" id="CHEBI:29105"/>
    </ligand>
</feature>
<keyword evidence="7 11" id="KW-0862">Zinc</keyword>
<dbReference type="GO" id="GO:1900376">
    <property type="term" value="P:regulation of secondary metabolite biosynthetic process"/>
    <property type="evidence" value="ECO:0007669"/>
    <property type="project" value="TreeGrafter"/>
</dbReference>
<dbReference type="RefSeq" id="WP_102167337.1">
    <property type="nucleotide sequence ID" value="NZ_CP136964.1"/>
</dbReference>
<dbReference type="AlphaFoldDB" id="A0AAF0YJ49"/>
<keyword evidence="8" id="KW-0805">Transcription regulation</keyword>
<dbReference type="GO" id="GO:0000976">
    <property type="term" value="F:transcription cis-regulatory region binding"/>
    <property type="evidence" value="ECO:0007669"/>
    <property type="project" value="TreeGrafter"/>
</dbReference>
<dbReference type="GO" id="GO:0003700">
    <property type="term" value="F:DNA-binding transcription factor activity"/>
    <property type="evidence" value="ECO:0007669"/>
    <property type="project" value="InterPro"/>
</dbReference>
<keyword evidence="10" id="KW-0804">Transcription</keyword>
<gene>
    <name evidence="13" type="ORF">CJ229_001570</name>
</gene>
<keyword evidence="12" id="KW-0408">Iron</keyword>
<accession>A0AAF0YJ49</accession>
<sequence>MPNNEKERIKTTLKEHGFKLTKQRLSLIEILLEEDRYVTATYVYNKMSEIYDGISYDTIYRNLYTLHEIGVVEETTLDGEMQYMIACSDHHHHHFICDNCGMVKVIHYCPVDEWQKEIPGAKIKGHKIELYGLCSSCQND</sequence>
<comment type="cofactor">
    <cofactor evidence="11">
        <name>Zn(2+)</name>
        <dbReference type="ChEBI" id="CHEBI:29105"/>
    </cofactor>
    <text evidence="11">Binds 1 zinc ion per subunit.</text>
</comment>
<feature type="binding site" evidence="12">
    <location>
        <position position="91"/>
    </location>
    <ligand>
        <name>Fe cation</name>
        <dbReference type="ChEBI" id="CHEBI:24875"/>
    </ligand>
</feature>
<comment type="function">
    <text evidence="1">Acts as a global negative controlling element, employing Fe(2+) as a cofactor to bind the operator of the repressed genes.</text>
</comment>
<evidence type="ECO:0000313" key="13">
    <source>
        <dbReference type="EMBL" id="WOS96461.1"/>
    </source>
</evidence>
<dbReference type="PANTHER" id="PTHR33202:SF1">
    <property type="entry name" value="FERRIC UPTAKE REGULATION PROTEIN"/>
    <property type="match status" value="1"/>
</dbReference>
<evidence type="ECO:0000256" key="1">
    <source>
        <dbReference type="ARBA" id="ARBA00002997"/>
    </source>
</evidence>
<name>A0AAF0YJ49_9STAP</name>
<evidence type="ECO:0000256" key="12">
    <source>
        <dbReference type="PIRSR" id="PIRSR602481-2"/>
    </source>
</evidence>
<keyword evidence="6" id="KW-0678">Repressor</keyword>
<dbReference type="GO" id="GO:0005737">
    <property type="term" value="C:cytoplasm"/>
    <property type="evidence" value="ECO:0007669"/>
    <property type="project" value="UniProtKB-SubCell"/>
</dbReference>
<dbReference type="SUPFAM" id="SSF46785">
    <property type="entry name" value="Winged helix' DNA-binding domain"/>
    <property type="match status" value="1"/>
</dbReference>
<dbReference type="CDD" id="cd07153">
    <property type="entry name" value="Fur_like"/>
    <property type="match status" value="1"/>
</dbReference>
<evidence type="ECO:0000313" key="14">
    <source>
        <dbReference type="Proteomes" id="UP000243626"/>
    </source>
</evidence>
<dbReference type="InterPro" id="IPR043135">
    <property type="entry name" value="Fur_C"/>
</dbReference>
<evidence type="ECO:0000256" key="4">
    <source>
        <dbReference type="ARBA" id="ARBA00020910"/>
    </source>
</evidence>
<keyword evidence="5" id="KW-0963">Cytoplasm</keyword>
<dbReference type="Gene3D" id="1.10.10.10">
    <property type="entry name" value="Winged helix-like DNA-binding domain superfamily/Winged helix DNA-binding domain"/>
    <property type="match status" value="1"/>
</dbReference>
<feature type="binding site" evidence="11">
    <location>
        <position position="100"/>
    </location>
    <ligand>
        <name>Zn(2+)</name>
        <dbReference type="ChEBI" id="CHEBI:29105"/>
    </ligand>
</feature>
<dbReference type="GO" id="GO:0045892">
    <property type="term" value="P:negative regulation of DNA-templated transcription"/>
    <property type="evidence" value="ECO:0007669"/>
    <property type="project" value="TreeGrafter"/>
</dbReference>
<feature type="binding site" evidence="11">
    <location>
        <position position="134"/>
    </location>
    <ligand>
        <name>Zn(2+)</name>
        <dbReference type="ChEBI" id="CHEBI:29105"/>
    </ligand>
</feature>
<comment type="similarity">
    <text evidence="3">Belongs to the Fur family.</text>
</comment>
<evidence type="ECO:0000256" key="2">
    <source>
        <dbReference type="ARBA" id="ARBA00004496"/>
    </source>
</evidence>
<evidence type="ECO:0000256" key="6">
    <source>
        <dbReference type="ARBA" id="ARBA00022491"/>
    </source>
</evidence>
<dbReference type="InterPro" id="IPR036388">
    <property type="entry name" value="WH-like_DNA-bd_sf"/>
</dbReference>
<keyword evidence="14" id="KW-1185">Reference proteome</keyword>
<organism evidence="13 14">
    <name type="scientific">Nosocomiicoccus massiliensis</name>
    <dbReference type="NCBI Taxonomy" id="1232430"/>
    <lineage>
        <taxon>Bacteria</taxon>
        <taxon>Bacillati</taxon>
        <taxon>Bacillota</taxon>
        <taxon>Bacilli</taxon>
        <taxon>Bacillales</taxon>
        <taxon>Staphylococcaceae</taxon>
        <taxon>Nosocomiicoccus</taxon>
    </lineage>
</organism>
<evidence type="ECO:0000256" key="8">
    <source>
        <dbReference type="ARBA" id="ARBA00023015"/>
    </source>
</evidence>
<evidence type="ECO:0000256" key="5">
    <source>
        <dbReference type="ARBA" id="ARBA00022490"/>
    </source>
</evidence>
<dbReference type="InterPro" id="IPR036390">
    <property type="entry name" value="WH_DNA-bd_sf"/>
</dbReference>
<evidence type="ECO:0000256" key="9">
    <source>
        <dbReference type="ARBA" id="ARBA00023125"/>
    </source>
</evidence>